<organism evidence="3 4">
    <name type="scientific">Paraburkholderia sabiae</name>
    <dbReference type="NCBI Taxonomy" id="273251"/>
    <lineage>
        <taxon>Bacteria</taxon>
        <taxon>Pseudomonadati</taxon>
        <taxon>Pseudomonadota</taxon>
        <taxon>Betaproteobacteria</taxon>
        <taxon>Burkholderiales</taxon>
        <taxon>Burkholderiaceae</taxon>
        <taxon>Paraburkholderia</taxon>
    </lineage>
</organism>
<evidence type="ECO:0000313" key="4">
    <source>
        <dbReference type="Proteomes" id="UP001494588"/>
    </source>
</evidence>
<name>A0ABU9QLW4_9BURK</name>
<keyword evidence="2" id="KW-0732">Signal</keyword>
<evidence type="ECO:0000313" key="3">
    <source>
        <dbReference type="EMBL" id="MEM5290424.1"/>
    </source>
</evidence>
<gene>
    <name evidence="3" type="ORF">V4C55_32350</name>
</gene>
<proteinExistence type="predicted"/>
<dbReference type="Proteomes" id="UP001494588">
    <property type="component" value="Unassembled WGS sequence"/>
</dbReference>
<keyword evidence="4" id="KW-1185">Reference proteome</keyword>
<feature type="signal peptide" evidence="2">
    <location>
        <begin position="1"/>
        <end position="28"/>
    </location>
</feature>
<evidence type="ECO:0000256" key="1">
    <source>
        <dbReference type="SAM" id="MobiDB-lite"/>
    </source>
</evidence>
<sequence>MIQIQKILPTCFLFAVLVSFTTIASASAESDPEPPALETTIHTFTRCPVSGATGPTIGALPVFLVPILSAVISRGVDVTVDKAAKLVQDAASPKDFVLTPPAPITAPFYKITSSGDVQISQQINCVVVVRGRIGFSVIDPLANSLAGAPPLLRGIMTRFSASEPNGPHPARTAVAGKPTYHLIEPPEYYAEFALVTSDSGDKIALRPQVLYVGDFQSKDGLFGPSKRTYTTVINFSEVGSALPFLSAEFKYNNVARNESKLQCDGISSKLTCESAILGPERGWASTLARTGEITAAQQGRQKMASTLALAATPAPPKRPSFADEVPDARTSLIAYCNAISAQNKEKSSPQKFSSDACPVSITQTKRDYEYALVLAQYQIEKSKANDFRQKKCPGTAPFDNTAVVQCMNKLPELQEMDIGNFQISASISETRPGNKVAEFFVPVIDEVSPGIKTAIKEQIDPAERRRAKEAEEEKARTDASASRDAKVALKEAEIRVQIAQNDYEQALSNVEKNFSDSSAKNTLLEKKIALIQQQVAANNAARTVGQAVPYPDAE</sequence>
<dbReference type="RefSeq" id="WP_201651904.1">
    <property type="nucleotide sequence ID" value="NZ_CAJHCS010000014.1"/>
</dbReference>
<feature type="region of interest" description="Disordered" evidence="1">
    <location>
        <begin position="460"/>
        <end position="484"/>
    </location>
</feature>
<protein>
    <submittedName>
        <fullName evidence="3">Uncharacterized protein</fullName>
    </submittedName>
</protein>
<feature type="chain" id="PRO_5046946289" evidence="2">
    <location>
        <begin position="29"/>
        <end position="554"/>
    </location>
</feature>
<accession>A0ABU9QLW4</accession>
<reference evidence="3 4" key="1">
    <citation type="submission" date="2024-01" db="EMBL/GenBank/DDBJ databases">
        <title>The diversity of rhizobia nodulating Mimosa spp. in eleven states of Brazil covering several biomes is determined by host plant, location, and edaphic factors.</title>
        <authorList>
            <person name="Rouws L."/>
            <person name="Barauna A."/>
            <person name="Beukes C."/>
            <person name="De Faria S.M."/>
            <person name="Gross E."/>
            <person name="Dos Reis Junior F.B."/>
            <person name="Simon M."/>
            <person name="Maluk M."/>
            <person name="Odee D.W."/>
            <person name="Kenicer G."/>
            <person name="Young J.P.W."/>
            <person name="Reis V.M."/>
            <person name="Zilli J."/>
            <person name="James E.K."/>
        </authorList>
    </citation>
    <scope>NUCLEOTIDE SEQUENCE [LARGE SCALE GENOMIC DNA]</scope>
    <source>
        <strain evidence="3 4">JPY77</strain>
    </source>
</reference>
<dbReference type="EMBL" id="JAZHGC010000036">
    <property type="protein sequence ID" value="MEM5290424.1"/>
    <property type="molecule type" value="Genomic_DNA"/>
</dbReference>
<evidence type="ECO:0000256" key="2">
    <source>
        <dbReference type="SAM" id="SignalP"/>
    </source>
</evidence>
<comment type="caution">
    <text evidence="3">The sequence shown here is derived from an EMBL/GenBank/DDBJ whole genome shotgun (WGS) entry which is preliminary data.</text>
</comment>